<proteinExistence type="predicted"/>
<dbReference type="CDD" id="cd00087">
    <property type="entry name" value="FReD"/>
    <property type="match status" value="1"/>
</dbReference>
<keyword evidence="3" id="KW-1015">Disulfide bond</keyword>
<dbReference type="InterPro" id="IPR036056">
    <property type="entry name" value="Fibrinogen-like_C"/>
</dbReference>
<dbReference type="OrthoDB" id="9990035at2759"/>
<gene>
    <name evidence="6" type="ORF">C0Q70_08231</name>
</gene>
<comment type="caution">
    <text evidence="6">The sequence shown here is derived from an EMBL/GenBank/DDBJ whole genome shotgun (WGS) entry which is preliminary data.</text>
</comment>
<evidence type="ECO:0000313" key="6">
    <source>
        <dbReference type="EMBL" id="PVD32785.1"/>
    </source>
</evidence>
<sequence>MFSASVRNNTELFRGGGAKQRETPAWVLSREDNVDNDSSNHGNCDEVVRQGGMQFQGDYYIMIKPDGITRPFRVLCQTLNNSGWTVIQKRKDGSVDFFRNWQEYKKGFGNLEGEFWLGNDYIHHLSVQEPTMLRIEMIDWDDKTYTALYDTFTIENEKNLYRLHIGSYHGDAGDSLKSHWENHDGMPFSTKDRDNDGRYYDSCAEHFHGAWWFNNCFDSHLNGKYYHKGFHKNYFQRDGIQWNTIHMYSSLKGRADDGQARSGPAACLHSASW</sequence>
<reference evidence="6 7" key="1">
    <citation type="submission" date="2018-04" db="EMBL/GenBank/DDBJ databases">
        <title>The genome of golden apple snail Pomacea canaliculata provides insight into stress tolerance and invasive adaptation.</title>
        <authorList>
            <person name="Liu C."/>
            <person name="Liu B."/>
            <person name="Ren Y."/>
            <person name="Zhang Y."/>
            <person name="Wang H."/>
            <person name="Li S."/>
            <person name="Jiang F."/>
            <person name="Yin L."/>
            <person name="Zhang G."/>
            <person name="Qian W."/>
            <person name="Fan W."/>
        </authorList>
    </citation>
    <scope>NUCLEOTIDE SEQUENCE [LARGE SCALE GENOMIC DNA]</scope>
    <source>
        <strain evidence="6">SZHN2017</strain>
        <tissue evidence="6">Muscle</tissue>
    </source>
</reference>
<dbReference type="InterPro" id="IPR020837">
    <property type="entry name" value="Fibrinogen_CS"/>
</dbReference>
<evidence type="ECO:0000256" key="4">
    <source>
        <dbReference type="ARBA" id="ARBA00023180"/>
    </source>
</evidence>
<dbReference type="InterPro" id="IPR002181">
    <property type="entry name" value="Fibrinogen_a/b/g_C_dom"/>
</dbReference>
<protein>
    <recommendedName>
        <fullName evidence="5">Fibrinogen C-terminal domain-containing protein</fullName>
    </recommendedName>
</protein>
<dbReference type="PROSITE" id="PS00514">
    <property type="entry name" value="FIBRINOGEN_C_1"/>
    <property type="match status" value="1"/>
</dbReference>
<dbReference type="GO" id="GO:0034116">
    <property type="term" value="P:positive regulation of heterotypic cell-cell adhesion"/>
    <property type="evidence" value="ECO:0007669"/>
    <property type="project" value="TreeGrafter"/>
</dbReference>
<dbReference type="EMBL" id="PZQS01000004">
    <property type="protein sequence ID" value="PVD32785.1"/>
    <property type="molecule type" value="Genomic_DNA"/>
</dbReference>
<dbReference type="SUPFAM" id="SSF56496">
    <property type="entry name" value="Fibrinogen C-terminal domain-like"/>
    <property type="match status" value="1"/>
</dbReference>
<dbReference type="PANTHER" id="PTHR47221">
    <property type="entry name" value="FIBRINOGEN ALPHA CHAIN"/>
    <property type="match status" value="1"/>
</dbReference>
<dbReference type="Gene3D" id="3.90.215.10">
    <property type="entry name" value="Gamma Fibrinogen, chain A, domain 1"/>
    <property type="match status" value="1"/>
</dbReference>
<keyword evidence="2" id="KW-0964">Secreted</keyword>
<evidence type="ECO:0000256" key="3">
    <source>
        <dbReference type="ARBA" id="ARBA00023157"/>
    </source>
</evidence>
<organism evidence="6 7">
    <name type="scientific">Pomacea canaliculata</name>
    <name type="common">Golden apple snail</name>
    <dbReference type="NCBI Taxonomy" id="400727"/>
    <lineage>
        <taxon>Eukaryota</taxon>
        <taxon>Metazoa</taxon>
        <taxon>Spiralia</taxon>
        <taxon>Lophotrochozoa</taxon>
        <taxon>Mollusca</taxon>
        <taxon>Gastropoda</taxon>
        <taxon>Caenogastropoda</taxon>
        <taxon>Architaenioglossa</taxon>
        <taxon>Ampullarioidea</taxon>
        <taxon>Ampullariidae</taxon>
        <taxon>Pomacea</taxon>
    </lineage>
</organism>
<evidence type="ECO:0000256" key="2">
    <source>
        <dbReference type="ARBA" id="ARBA00022525"/>
    </source>
</evidence>
<dbReference type="AlphaFoldDB" id="A0A2T7PH85"/>
<dbReference type="PROSITE" id="PS51406">
    <property type="entry name" value="FIBRINOGEN_C_2"/>
    <property type="match status" value="1"/>
</dbReference>
<evidence type="ECO:0000256" key="1">
    <source>
        <dbReference type="ARBA" id="ARBA00004613"/>
    </source>
</evidence>
<name>A0A2T7PH85_POMCA</name>
<dbReference type="GO" id="GO:0030674">
    <property type="term" value="F:protein-macromolecule adaptor activity"/>
    <property type="evidence" value="ECO:0007669"/>
    <property type="project" value="TreeGrafter"/>
</dbReference>
<dbReference type="Pfam" id="PF00147">
    <property type="entry name" value="Fibrinogen_C"/>
    <property type="match status" value="1"/>
</dbReference>
<dbReference type="InterPro" id="IPR037579">
    <property type="entry name" value="FIB_ANG-like"/>
</dbReference>
<dbReference type="InterPro" id="IPR014716">
    <property type="entry name" value="Fibrinogen_a/b/g_C_1"/>
</dbReference>
<dbReference type="GO" id="GO:0005201">
    <property type="term" value="F:extracellular matrix structural constituent"/>
    <property type="evidence" value="ECO:0007669"/>
    <property type="project" value="TreeGrafter"/>
</dbReference>
<feature type="domain" description="Fibrinogen C-terminal" evidence="5">
    <location>
        <begin position="35"/>
        <end position="242"/>
    </location>
</feature>
<accession>A0A2T7PH85</accession>
<comment type="subcellular location">
    <subcellularLocation>
        <location evidence="1">Secreted</location>
    </subcellularLocation>
</comment>
<evidence type="ECO:0000259" key="5">
    <source>
        <dbReference type="PROSITE" id="PS51406"/>
    </source>
</evidence>
<dbReference type="PANTHER" id="PTHR47221:SF5">
    <property type="entry name" value="FIBRINOGEN C-TERMINAL DOMAIN-CONTAINING PROTEIN"/>
    <property type="match status" value="1"/>
</dbReference>
<keyword evidence="7" id="KW-1185">Reference proteome</keyword>
<dbReference type="SMART" id="SM00186">
    <property type="entry name" value="FBG"/>
    <property type="match status" value="1"/>
</dbReference>
<evidence type="ECO:0000313" key="7">
    <source>
        <dbReference type="Proteomes" id="UP000245119"/>
    </source>
</evidence>
<dbReference type="Proteomes" id="UP000245119">
    <property type="component" value="Linkage Group LG4"/>
</dbReference>
<keyword evidence="4" id="KW-0325">Glycoprotein</keyword>
<dbReference type="GO" id="GO:0005577">
    <property type="term" value="C:fibrinogen complex"/>
    <property type="evidence" value="ECO:0007669"/>
    <property type="project" value="TreeGrafter"/>
</dbReference>